<gene>
    <name evidence="1" type="ORF">T190607A01A_11361</name>
</gene>
<evidence type="ECO:0000313" key="1">
    <source>
        <dbReference type="EMBL" id="CAL2082436.1"/>
    </source>
</evidence>
<evidence type="ECO:0000313" key="2">
    <source>
        <dbReference type="Proteomes" id="UP001497416"/>
    </source>
</evidence>
<name>A0ABM9NX25_9FLAO</name>
<keyword evidence="2" id="KW-1185">Reference proteome</keyword>
<organism evidence="1 2">
    <name type="scientific">Tenacibaculum platacis</name>
    <dbReference type="NCBI Taxonomy" id="3137852"/>
    <lineage>
        <taxon>Bacteria</taxon>
        <taxon>Pseudomonadati</taxon>
        <taxon>Bacteroidota</taxon>
        <taxon>Flavobacteriia</taxon>
        <taxon>Flavobacteriales</taxon>
        <taxon>Flavobacteriaceae</taxon>
        <taxon>Tenacibaculum</taxon>
    </lineage>
</organism>
<dbReference type="Proteomes" id="UP001497416">
    <property type="component" value="Unassembled WGS sequence"/>
</dbReference>
<comment type="caution">
    <text evidence="1">The sequence shown here is derived from an EMBL/GenBank/DDBJ whole genome shotgun (WGS) entry which is preliminary data.</text>
</comment>
<reference evidence="1 2" key="1">
    <citation type="submission" date="2024-05" db="EMBL/GenBank/DDBJ databases">
        <authorList>
            <person name="Duchaud E."/>
        </authorList>
    </citation>
    <scope>NUCLEOTIDE SEQUENCE [LARGE SCALE GENOMIC DNA]</scope>
    <source>
        <strain evidence="1">Ena-SAMPLE-TAB-13-05-2024-13:56:06:370-140302</strain>
    </source>
</reference>
<accession>A0ABM9NX25</accession>
<dbReference type="EMBL" id="CAXIXY010000003">
    <property type="protein sequence ID" value="CAL2082436.1"/>
    <property type="molecule type" value="Genomic_DNA"/>
</dbReference>
<sequence length="296" mass="34675">MSLEKTDIFHFELLKKEIVSTFLKTHSAPKTIEEWKGESIILFQEDLFDKVKGKVSEKWFYTYCKKSTDKLPRIDILNLLSRYVGYENWNDFVNQHQKPISKKNNYAKLGALILVICLIAWNLFQPNNEYVFCFVDQITDAPITKTSLDIKMLSLHESPTYFKTDSTGCFRYSTSEEQITFVVSSPYHKTDTIKRSFSSNNNNTVRIASDDYSLMLDYYANNNVQEWKAHKAKLDNLIDPNAEIYRFYRNRLGVEIYSKMSFIQLISTPTKSLQRIKILDKSIRNGKIVKLKFIVK</sequence>
<protein>
    <submittedName>
        <fullName evidence="1">Uncharacterized protein</fullName>
    </submittedName>
</protein>
<proteinExistence type="predicted"/>